<dbReference type="OrthoDB" id="8970695at2"/>
<reference evidence="2" key="1">
    <citation type="submission" date="2017-02" db="EMBL/GenBank/DDBJ databases">
        <title>Complete genome sequence of Cupriavidus necator strain NH9, a 3-chlorobenzoate degrader.</title>
        <authorList>
            <person name="Moriuchi R."/>
            <person name="Dohra H."/>
            <person name="Ogawa N."/>
        </authorList>
    </citation>
    <scope>NUCLEOTIDE SEQUENCE [LARGE SCALE GENOMIC DNA]</scope>
    <source>
        <strain evidence="2">NH9</strain>
    </source>
</reference>
<evidence type="ECO:0000313" key="1">
    <source>
        <dbReference type="EMBL" id="AQV99006.1"/>
    </source>
</evidence>
<protein>
    <submittedName>
        <fullName evidence="1">DUF3562 domain-containing protein</fullName>
    </submittedName>
</protein>
<proteinExistence type="predicted"/>
<organism evidence="1 2">
    <name type="scientific">Cupriavidus necator</name>
    <name type="common">Alcaligenes eutrophus</name>
    <name type="synonym">Ralstonia eutropha</name>
    <dbReference type="NCBI Taxonomy" id="106590"/>
    <lineage>
        <taxon>Bacteria</taxon>
        <taxon>Pseudomonadati</taxon>
        <taxon>Pseudomonadota</taxon>
        <taxon>Betaproteobacteria</taxon>
        <taxon>Burkholderiales</taxon>
        <taxon>Burkholderiaceae</taxon>
        <taxon>Cupriavidus</taxon>
    </lineage>
</organism>
<dbReference type="Proteomes" id="UP000189627">
    <property type="component" value="Chromosome 2"/>
</dbReference>
<dbReference type="RefSeq" id="WP_078201208.1">
    <property type="nucleotide sequence ID" value="NZ_CP017758.1"/>
</dbReference>
<name>A0A1U9V208_CUPNE</name>
<dbReference type="AlphaFoldDB" id="A0A1U9V208"/>
<sequence>MRHQGHEERIARLAEELGLPVETVKDAYLDALRDLGAGARIQNYLHVFVVKRVIALLRDKNRPTG</sequence>
<dbReference type="InterPro" id="IPR021945">
    <property type="entry name" value="DUF3562"/>
</dbReference>
<gene>
    <name evidence="1" type="ORF">BJN34_34570</name>
</gene>
<dbReference type="KEGG" id="cuh:BJN34_34570"/>
<evidence type="ECO:0000313" key="2">
    <source>
        <dbReference type="Proteomes" id="UP000189627"/>
    </source>
</evidence>
<dbReference type="Pfam" id="PF12085">
    <property type="entry name" value="DUF3562"/>
    <property type="match status" value="1"/>
</dbReference>
<dbReference type="EMBL" id="CP017758">
    <property type="protein sequence ID" value="AQV99006.1"/>
    <property type="molecule type" value="Genomic_DNA"/>
</dbReference>
<accession>A0A1U9V208</accession>